<dbReference type="FunFam" id="1.10.287.70:FF:000035">
    <property type="entry name" value="Potassium voltage-gated channel, subfamily H (Eag-related), member 1"/>
    <property type="match status" value="1"/>
</dbReference>
<evidence type="ECO:0000256" key="15">
    <source>
        <dbReference type="ARBA" id="ARBA00034430"/>
    </source>
</evidence>
<dbReference type="Pfam" id="PF00027">
    <property type="entry name" value="cNMP_binding"/>
    <property type="match status" value="1"/>
</dbReference>
<keyword evidence="6" id="KW-0631">Potassium channel</keyword>
<dbReference type="InterPro" id="IPR014710">
    <property type="entry name" value="RmlC-like_jellyroll"/>
</dbReference>
<dbReference type="Pfam" id="PF13426">
    <property type="entry name" value="PAS_9"/>
    <property type="match status" value="1"/>
</dbReference>
<evidence type="ECO:0000256" key="4">
    <source>
        <dbReference type="ARBA" id="ARBA00022553"/>
    </source>
</evidence>
<dbReference type="PROSITE" id="PS50113">
    <property type="entry name" value="PAC"/>
    <property type="match status" value="1"/>
</dbReference>
<dbReference type="InterPro" id="IPR000595">
    <property type="entry name" value="cNMP-bd_dom"/>
</dbReference>
<gene>
    <name evidence="19" type="primary">kcnh5</name>
    <name evidence="19" type="ORF">DAT39_003804</name>
</gene>
<dbReference type="CDD" id="cd00130">
    <property type="entry name" value="PAS"/>
    <property type="match status" value="1"/>
</dbReference>
<evidence type="ECO:0000256" key="9">
    <source>
        <dbReference type="ARBA" id="ARBA00022958"/>
    </source>
</evidence>
<evidence type="ECO:0000256" key="12">
    <source>
        <dbReference type="ARBA" id="ARBA00023136"/>
    </source>
</evidence>
<keyword evidence="14" id="KW-0407">Ion channel</keyword>
<evidence type="ECO:0000256" key="6">
    <source>
        <dbReference type="ARBA" id="ARBA00022826"/>
    </source>
</evidence>
<evidence type="ECO:0000256" key="10">
    <source>
        <dbReference type="ARBA" id="ARBA00022989"/>
    </source>
</evidence>
<evidence type="ECO:0000256" key="16">
    <source>
        <dbReference type="SAM" id="Phobius"/>
    </source>
</evidence>
<dbReference type="InterPro" id="IPR003938">
    <property type="entry name" value="K_chnl_volt-dep_EAG/ELK/ERG"/>
</dbReference>
<evidence type="ECO:0000256" key="5">
    <source>
        <dbReference type="ARBA" id="ARBA00022692"/>
    </source>
</evidence>
<dbReference type="InterPro" id="IPR018490">
    <property type="entry name" value="cNMP-bd_dom_sf"/>
</dbReference>
<comment type="caution">
    <text evidence="19">The sequence shown here is derived from an EMBL/GenBank/DDBJ whole genome shotgun (WGS) entry which is preliminary data.</text>
</comment>
<dbReference type="SMART" id="SM00100">
    <property type="entry name" value="cNMP"/>
    <property type="match status" value="1"/>
</dbReference>
<feature type="domain" description="PAC" evidence="18">
    <location>
        <begin position="25"/>
        <end position="77"/>
    </location>
</feature>
<evidence type="ECO:0000256" key="8">
    <source>
        <dbReference type="ARBA" id="ARBA00022882"/>
    </source>
</evidence>
<keyword evidence="2" id="KW-0813">Transport</keyword>
<dbReference type="SUPFAM" id="SSF51206">
    <property type="entry name" value="cAMP-binding domain-like"/>
    <property type="match status" value="1"/>
</dbReference>
<dbReference type="PANTHER" id="PTHR10217">
    <property type="entry name" value="VOLTAGE AND LIGAND GATED POTASSIUM CHANNEL"/>
    <property type="match status" value="1"/>
</dbReference>
<feature type="transmembrane region" description="Helical" evidence="16">
    <location>
        <begin position="280"/>
        <end position="304"/>
    </location>
</feature>
<keyword evidence="5 16" id="KW-0812">Transmembrane</keyword>
<keyword evidence="20" id="KW-1185">Reference proteome</keyword>
<evidence type="ECO:0000256" key="13">
    <source>
        <dbReference type="ARBA" id="ARBA00023180"/>
    </source>
</evidence>
<evidence type="ECO:0000259" key="17">
    <source>
        <dbReference type="PROSITE" id="PS50042"/>
    </source>
</evidence>
<dbReference type="FunFam" id="1.10.1200.260:FF:000003">
    <property type="entry name" value="Potassium voltage-gated channel subfamily H member 1"/>
    <property type="match status" value="1"/>
</dbReference>
<dbReference type="InterPro" id="IPR005821">
    <property type="entry name" value="Ion_trans_dom"/>
</dbReference>
<dbReference type="PROSITE" id="PS50042">
    <property type="entry name" value="CNMP_BINDING_3"/>
    <property type="match status" value="1"/>
</dbReference>
<dbReference type="PANTHER" id="PTHR10217:SF533">
    <property type="entry name" value="POTASSIUM VOLTAGE-GATED CHANNEL SUBFAMILY H MEMBER 5"/>
    <property type="match status" value="1"/>
</dbReference>
<name>A0A8J4UN38_CLAMG</name>
<keyword evidence="8" id="KW-0851">Voltage-gated channel</keyword>
<keyword evidence="12 16" id="KW-0472">Membrane</keyword>
<protein>
    <submittedName>
        <fullName evidence="19">Potassium voltage-gated channel subfamily H member 5</fullName>
    </submittedName>
</protein>
<feature type="non-terminal residue" evidence="19">
    <location>
        <position position="755"/>
    </location>
</feature>
<keyword evidence="10 16" id="KW-1133">Transmembrane helix</keyword>
<dbReference type="InterPro" id="IPR001610">
    <property type="entry name" value="PAC"/>
</dbReference>
<dbReference type="OrthoDB" id="447251at2759"/>
<dbReference type="Proteomes" id="UP000727407">
    <property type="component" value="Unassembled WGS sequence"/>
</dbReference>
<dbReference type="Gene3D" id="1.10.287.70">
    <property type="match status" value="1"/>
</dbReference>
<dbReference type="InterPro" id="IPR000014">
    <property type="entry name" value="PAS"/>
</dbReference>
<dbReference type="InterPro" id="IPR050818">
    <property type="entry name" value="KCNH_animal-type"/>
</dbReference>
<dbReference type="Gene3D" id="3.30.450.20">
    <property type="entry name" value="PAS domain"/>
    <property type="match status" value="1"/>
</dbReference>
<organism evidence="19 20">
    <name type="scientific">Clarias magur</name>
    <name type="common">Asian catfish</name>
    <name type="synonym">Macropteronotus magur</name>
    <dbReference type="NCBI Taxonomy" id="1594786"/>
    <lineage>
        <taxon>Eukaryota</taxon>
        <taxon>Metazoa</taxon>
        <taxon>Chordata</taxon>
        <taxon>Craniata</taxon>
        <taxon>Vertebrata</taxon>
        <taxon>Euteleostomi</taxon>
        <taxon>Actinopterygii</taxon>
        <taxon>Neopterygii</taxon>
        <taxon>Teleostei</taxon>
        <taxon>Ostariophysi</taxon>
        <taxon>Siluriformes</taxon>
        <taxon>Clariidae</taxon>
        <taxon>Clarias</taxon>
    </lineage>
</organism>
<keyword evidence="9" id="KW-0630">Potassium</keyword>
<feature type="transmembrane region" description="Helical" evidence="16">
    <location>
        <begin position="353"/>
        <end position="373"/>
    </location>
</feature>
<feature type="domain" description="Cyclic nucleotide-binding" evidence="17">
    <location>
        <begin position="485"/>
        <end position="585"/>
    </location>
</feature>
<evidence type="ECO:0000313" key="20">
    <source>
        <dbReference type="Proteomes" id="UP000727407"/>
    </source>
</evidence>
<evidence type="ECO:0000256" key="11">
    <source>
        <dbReference type="ARBA" id="ARBA00023065"/>
    </source>
</evidence>
<evidence type="ECO:0000259" key="18">
    <source>
        <dbReference type="PROSITE" id="PS50113"/>
    </source>
</evidence>
<keyword evidence="11" id="KW-0406">Ion transport</keyword>
<dbReference type="InterPro" id="IPR003949">
    <property type="entry name" value="K_chnl_volt-dep_EAG"/>
</dbReference>
<evidence type="ECO:0000256" key="3">
    <source>
        <dbReference type="ARBA" id="ARBA00022538"/>
    </source>
</evidence>
<keyword evidence="4" id="KW-0597">Phosphoprotein</keyword>
<feature type="non-terminal residue" evidence="19">
    <location>
        <position position="1"/>
    </location>
</feature>
<proteinExistence type="predicted"/>
<comment type="catalytic activity">
    <reaction evidence="15">
        <text>K(+)(in) = K(+)(out)</text>
        <dbReference type="Rhea" id="RHEA:29463"/>
        <dbReference type="ChEBI" id="CHEBI:29103"/>
    </reaction>
</comment>
<evidence type="ECO:0000256" key="1">
    <source>
        <dbReference type="ARBA" id="ARBA00004141"/>
    </source>
</evidence>
<keyword evidence="7" id="KW-0112">Calmodulin-binding</keyword>
<dbReference type="Gene3D" id="1.10.1200.260">
    <property type="match status" value="1"/>
</dbReference>
<dbReference type="AlphaFoldDB" id="A0A8J4UN38"/>
<dbReference type="PRINTS" id="PR01464">
    <property type="entry name" value="EAGCHANNEL"/>
</dbReference>
<reference evidence="19" key="1">
    <citation type="submission" date="2020-07" db="EMBL/GenBank/DDBJ databases">
        <title>Clarias magur genome sequencing, assembly and annotation.</title>
        <authorList>
            <person name="Kushwaha B."/>
            <person name="Kumar R."/>
            <person name="Das P."/>
            <person name="Joshi C.G."/>
            <person name="Kumar D."/>
            <person name="Nagpure N.S."/>
            <person name="Pandey M."/>
            <person name="Agarwal S."/>
            <person name="Srivastava S."/>
            <person name="Singh M."/>
            <person name="Sahoo L."/>
            <person name="Jayasankar P."/>
            <person name="Meher P.K."/>
            <person name="Koringa P.G."/>
            <person name="Iquebal M.A."/>
            <person name="Das S.P."/>
            <person name="Bit A."/>
            <person name="Patnaik S."/>
            <person name="Patel N."/>
            <person name="Shah T.M."/>
            <person name="Hinsu A."/>
            <person name="Jena J.K."/>
        </authorList>
    </citation>
    <scope>NUCLEOTIDE SEQUENCE</scope>
    <source>
        <strain evidence="19">CIFAMagur01</strain>
        <tissue evidence="19">Testis</tissue>
    </source>
</reference>
<evidence type="ECO:0000256" key="2">
    <source>
        <dbReference type="ARBA" id="ARBA00022448"/>
    </source>
</evidence>
<keyword evidence="3" id="KW-0633">Potassium transport</keyword>
<dbReference type="InterPro" id="IPR000700">
    <property type="entry name" value="PAS-assoc_C"/>
</dbReference>
<evidence type="ECO:0000256" key="7">
    <source>
        <dbReference type="ARBA" id="ARBA00022860"/>
    </source>
</evidence>
<dbReference type="Pfam" id="PF00520">
    <property type="entry name" value="Ion_trans"/>
    <property type="match status" value="1"/>
</dbReference>
<dbReference type="GO" id="GO:0005516">
    <property type="term" value="F:calmodulin binding"/>
    <property type="evidence" value="ECO:0007669"/>
    <property type="project" value="UniProtKB-KW"/>
</dbReference>
<dbReference type="InterPro" id="IPR035965">
    <property type="entry name" value="PAS-like_dom_sf"/>
</dbReference>
<sequence>FMYGELTDKKTIDKVRQTFDNYESNCFEVLLYKKNRSPVWLYMQVAPIRNENDKVVLFLCTFKDITVFKQPIEDETTKGWTKFARLTRALTNSRGTLQQLAPLNKTEVSHKHSRLAEALQLGSDILPQYKQEAPKTPPHIILHYCTFKTTWDWVILILTFYTAIMVPYNVSFKTKQNNLAWLVVDSVVDVIFLVDIVLNFHTTFVGPGGEVISDPKLIRMNYLKTWFVIDLLSCLPYDIINAFENVDEGLSSLFSSLKVVRLLRLGRVARKLDHYLEYGAAVLVLLVCVFGLVAHWLACIWYSIGDYEVIDEVTNTIKTDSWLYQLAINIGTPYRYNASGSGQWEGGPSKDTLYISSLYFTMTSLTTIGFGNIAPTTDGEKIFSVAMMMVGSLLYATIFGNVTTIFQQMYTNTNRYHEMLNNVRDFLKLYQVPKGLSERVMDYIVSTWAMSKGIDTEKVLSICPKDMRADICVHLNRQVFNEHPAFRLASDGCLRSLAVEFQTTHCAPGDLIFHAGESVDTLCFVVSGSLEVIQDDEVIAILGKGDVFGDVFWKETTLAHACANVRALTYCDLHVIKREALLKVLEFYTAFANSFSRNLILTCNLRKRIIFRKIADVKKEEEERRHQKNEVTLSIPVDHPVRKLFQKFKQQKEMRAQGSLLPDLERNQLHVEHHGNGGSTVVTVSQITPVQSSLAYAQTEDSSGKTCHEAMELKPSLSVVDQNCLKLTSQVRPRGVVGGGGGERGWMRLRNIENR</sequence>
<dbReference type="GO" id="GO:0008076">
    <property type="term" value="C:voltage-gated potassium channel complex"/>
    <property type="evidence" value="ECO:0007669"/>
    <property type="project" value="TreeGrafter"/>
</dbReference>
<dbReference type="PRINTS" id="PR01463">
    <property type="entry name" value="EAGCHANLFMLY"/>
</dbReference>
<dbReference type="SUPFAM" id="SSF55785">
    <property type="entry name" value="PYP-like sensor domain (PAS domain)"/>
    <property type="match status" value="1"/>
</dbReference>
<dbReference type="SUPFAM" id="SSF81324">
    <property type="entry name" value="Voltage-gated potassium channels"/>
    <property type="match status" value="1"/>
</dbReference>
<feature type="transmembrane region" description="Helical" evidence="16">
    <location>
        <begin position="385"/>
        <end position="406"/>
    </location>
</feature>
<keyword evidence="13" id="KW-0325">Glycoprotein</keyword>
<dbReference type="GO" id="GO:0005249">
    <property type="term" value="F:voltage-gated potassium channel activity"/>
    <property type="evidence" value="ECO:0007669"/>
    <property type="project" value="InterPro"/>
</dbReference>
<dbReference type="GO" id="GO:0042391">
    <property type="term" value="P:regulation of membrane potential"/>
    <property type="evidence" value="ECO:0007669"/>
    <property type="project" value="TreeGrafter"/>
</dbReference>
<comment type="subcellular location">
    <subcellularLocation>
        <location evidence="1">Membrane</location>
        <topology evidence="1">Multi-pass membrane protein</topology>
    </subcellularLocation>
</comment>
<dbReference type="Gene3D" id="2.60.120.10">
    <property type="entry name" value="Jelly Rolls"/>
    <property type="match status" value="1"/>
</dbReference>
<accession>A0A8J4UN38</accession>
<dbReference type="FunFam" id="2.60.120.10:FF:000009">
    <property type="entry name" value="Potassium voltage-gated channel subfamily H member 1"/>
    <property type="match status" value="1"/>
</dbReference>
<feature type="transmembrane region" description="Helical" evidence="16">
    <location>
        <begin position="151"/>
        <end position="170"/>
    </location>
</feature>
<evidence type="ECO:0000256" key="14">
    <source>
        <dbReference type="ARBA" id="ARBA00023303"/>
    </source>
</evidence>
<dbReference type="EMBL" id="QNUK01000032">
    <property type="protein sequence ID" value="KAF5906519.1"/>
    <property type="molecule type" value="Genomic_DNA"/>
</dbReference>
<dbReference type="SMART" id="SM00086">
    <property type="entry name" value="PAC"/>
    <property type="match status" value="1"/>
</dbReference>
<dbReference type="CDD" id="cd00038">
    <property type="entry name" value="CAP_ED"/>
    <property type="match status" value="1"/>
</dbReference>
<evidence type="ECO:0000313" key="19">
    <source>
        <dbReference type="EMBL" id="KAF5906519.1"/>
    </source>
</evidence>